<evidence type="ECO:0000256" key="1">
    <source>
        <dbReference type="ARBA" id="ARBA00005466"/>
    </source>
</evidence>
<dbReference type="OrthoDB" id="2151789at2759"/>
<dbReference type="GO" id="GO:0071949">
    <property type="term" value="F:FAD binding"/>
    <property type="evidence" value="ECO:0007669"/>
    <property type="project" value="InterPro"/>
</dbReference>
<dbReference type="SUPFAM" id="SSF56176">
    <property type="entry name" value="FAD-binding/transporter-associated domain-like"/>
    <property type="match status" value="1"/>
</dbReference>
<reference evidence="7 8" key="1">
    <citation type="submission" date="2014-02" db="EMBL/GenBank/DDBJ databases">
        <title>The genome sequence of Colletotrichum salicis CBS 607.94.</title>
        <authorList>
            <person name="Baroncelli R."/>
            <person name="Thon M.R."/>
        </authorList>
    </citation>
    <scope>NUCLEOTIDE SEQUENCE [LARGE SCALE GENOMIC DNA]</scope>
    <source>
        <strain evidence="7 8">CBS 607.94</strain>
    </source>
</reference>
<dbReference type="EMBL" id="JFFI01002028">
    <property type="protein sequence ID" value="KXH45824.1"/>
    <property type="molecule type" value="Genomic_DNA"/>
</dbReference>
<dbReference type="InterPro" id="IPR036318">
    <property type="entry name" value="FAD-bd_PCMH-like_sf"/>
</dbReference>
<sequence length="489" mass="52318">MLFRQSSKSKGALTASLLQLLLLNGVQGQQSVAINGTQGLSGFPACDALVAANLSHAVHFPSSLLYQSLVQNGSYAIATRKQPWCFVLPSTVTEVSEILIALRSAGNGTGDWHVAIRSGGHGGDNQNNIAEDVTIDLTHLNTTMYDAATNVASIGTGARWGSVYAALEKDGVTVTGGREAVVGVGGLLLGGGISWYTARTGFAYDSVVNFELVLASGEILNANASANADLWRALKGGSSNFGINFGREHSDEIVDAVAGFADSDRSFEDNAVLFFVTYDPETEDSIMRVTDVNTKNKANSTAFDAFNRIPTSAPRTKKSVTLVEAANSTALSGKNRNAGAGALTAVNDPRVLRYCIEQHDGLVADMKALLGPKNFTTILDFQPIPSYFADIGLQKGGNMLGLKRVSRNKELYPRVYQQVAAVNKRIEDFSKSVGSDTEFRYLPYADSRQNAIGSYGAANVEHTRRVAEGYDPDSFIQHRVPGGFKINRV</sequence>
<feature type="chain" id="PRO_5007803546" evidence="5">
    <location>
        <begin position="29"/>
        <end position="489"/>
    </location>
</feature>
<evidence type="ECO:0000313" key="7">
    <source>
        <dbReference type="EMBL" id="KXH45824.1"/>
    </source>
</evidence>
<comment type="similarity">
    <text evidence="1">Belongs to the oxygen-dependent FAD-linked oxidoreductase family.</text>
</comment>
<accession>A0A135TCK2</accession>
<dbReference type="AlphaFoldDB" id="A0A135TCK2"/>
<comment type="caution">
    <text evidence="7">The sequence shown here is derived from an EMBL/GenBank/DDBJ whole genome shotgun (WGS) entry which is preliminary data.</text>
</comment>
<dbReference type="PANTHER" id="PTHR42973:SF53">
    <property type="entry name" value="FAD-BINDING PCMH-TYPE DOMAIN-CONTAINING PROTEIN-RELATED"/>
    <property type="match status" value="1"/>
</dbReference>
<dbReference type="InterPro" id="IPR006094">
    <property type="entry name" value="Oxid_FAD_bind_N"/>
</dbReference>
<evidence type="ECO:0000256" key="5">
    <source>
        <dbReference type="SAM" id="SignalP"/>
    </source>
</evidence>
<dbReference type="STRING" id="1209931.A0A135TCK2"/>
<evidence type="ECO:0000259" key="6">
    <source>
        <dbReference type="PROSITE" id="PS51387"/>
    </source>
</evidence>
<name>A0A135TCK2_9PEZI</name>
<organism evidence="7 8">
    <name type="scientific">Colletotrichum salicis</name>
    <dbReference type="NCBI Taxonomy" id="1209931"/>
    <lineage>
        <taxon>Eukaryota</taxon>
        <taxon>Fungi</taxon>
        <taxon>Dikarya</taxon>
        <taxon>Ascomycota</taxon>
        <taxon>Pezizomycotina</taxon>
        <taxon>Sordariomycetes</taxon>
        <taxon>Hypocreomycetidae</taxon>
        <taxon>Glomerellales</taxon>
        <taxon>Glomerellaceae</taxon>
        <taxon>Colletotrichum</taxon>
        <taxon>Colletotrichum acutatum species complex</taxon>
    </lineage>
</organism>
<feature type="domain" description="FAD-binding PCMH-type" evidence="6">
    <location>
        <begin position="79"/>
        <end position="243"/>
    </location>
</feature>
<gene>
    <name evidence="7" type="ORF">CSAL01_01986</name>
</gene>
<dbReference type="InterPro" id="IPR050416">
    <property type="entry name" value="FAD-linked_Oxidoreductase"/>
</dbReference>
<dbReference type="GO" id="GO:0016491">
    <property type="term" value="F:oxidoreductase activity"/>
    <property type="evidence" value="ECO:0007669"/>
    <property type="project" value="UniProtKB-KW"/>
</dbReference>
<keyword evidence="5" id="KW-0732">Signal</keyword>
<dbReference type="Proteomes" id="UP000070121">
    <property type="component" value="Unassembled WGS sequence"/>
</dbReference>
<evidence type="ECO:0000256" key="4">
    <source>
        <dbReference type="ARBA" id="ARBA00023002"/>
    </source>
</evidence>
<keyword evidence="2" id="KW-0285">Flavoprotein</keyword>
<dbReference type="PROSITE" id="PS51387">
    <property type="entry name" value="FAD_PCMH"/>
    <property type="match status" value="1"/>
</dbReference>
<evidence type="ECO:0000313" key="8">
    <source>
        <dbReference type="Proteomes" id="UP000070121"/>
    </source>
</evidence>
<dbReference type="Gene3D" id="3.30.465.10">
    <property type="match status" value="1"/>
</dbReference>
<dbReference type="PANTHER" id="PTHR42973">
    <property type="entry name" value="BINDING OXIDOREDUCTASE, PUTATIVE (AFU_ORTHOLOGUE AFUA_1G17690)-RELATED"/>
    <property type="match status" value="1"/>
</dbReference>
<dbReference type="Pfam" id="PF01565">
    <property type="entry name" value="FAD_binding_4"/>
    <property type="match status" value="1"/>
</dbReference>
<proteinExistence type="inferred from homology"/>
<dbReference type="InterPro" id="IPR016169">
    <property type="entry name" value="FAD-bd_PCMH_sub2"/>
</dbReference>
<evidence type="ECO:0000256" key="2">
    <source>
        <dbReference type="ARBA" id="ARBA00022630"/>
    </source>
</evidence>
<keyword evidence="3" id="KW-0274">FAD</keyword>
<dbReference type="InterPro" id="IPR016166">
    <property type="entry name" value="FAD-bd_PCMH"/>
</dbReference>
<keyword evidence="8" id="KW-1185">Reference proteome</keyword>
<protein>
    <submittedName>
        <fullName evidence="7">FAD binding domain-containing protein</fullName>
    </submittedName>
</protein>
<feature type="signal peptide" evidence="5">
    <location>
        <begin position="1"/>
        <end position="28"/>
    </location>
</feature>
<evidence type="ECO:0000256" key="3">
    <source>
        <dbReference type="ARBA" id="ARBA00022827"/>
    </source>
</evidence>
<keyword evidence="4" id="KW-0560">Oxidoreductase</keyword>